<organism evidence="1 2">
    <name type="scientific">Acetoanaerobium noterae</name>
    <dbReference type="NCBI Taxonomy" id="745369"/>
    <lineage>
        <taxon>Bacteria</taxon>
        <taxon>Bacillati</taxon>
        <taxon>Bacillota</taxon>
        <taxon>Clostridia</taxon>
        <taxon>Peptostreptococcales</taxon>
        <taxon>Filifactoraceae</taxon>
        <taxon>Acetoanaerobium</taxon>
    </lineage>
</organism>
<name>A0A1T4ZYT9_9FIRM</name>
<accession>A0A1T4ZYT9</accession>
<dbReference type="RefSeq" id="WP_079588534.1">
    <property type="nucleotide sequence ID" value="NZ_FUYN01000001.1"/>
</dbReference>
<dbReference type="EMBL" id="FUYN01000001">
    <property type="protein sequence ID" value="SKB27944.1"/>
    <property type="molecule type" value="Genomic_DNA"/>
</dbReference>
<sequence length="191" mass="22062">MRISRVNRSRVSDILVSRQTVVSSVNSVEKSAPSFEIQNSTFNFSDNFWLSKEQFYDHLEKMHSESEHYSKYSLKQDEYKASKELPNSPKDEILSFVNTVLEKYNQLIDHIAKVDLAKNQNNISKILRVITSHNRPLSNLGIVSGRNYHLIINEDKFLQTASKSPHHLKLLLDPEKGILRKIHDSIKDVIS</sequence>
<evidence type="ECO:0000313" key="1">
    <source>
        <dbReference type="EMBL" id="SKB27944.1"/>
    </source>
</evidence>
<gene>
    <name evidence="1" type="ORF">SAMN02745120_0560</name>
</gene>
<keyword evidence="2" id="KW-1185">Reference proteome</keyword>
<dbReference type="AlphaFoldDB" id="A0A1T4ZYT9"/>
<protein>
    <submittedName>
        <fullName evidence="1">Uncharacterized protein</fullName>
    </submittedName>
</protein>
<proteinExistence type="predicted"/>
<evidence type="ECO:0000313" key="2">
    <source>
        <dbReference type="Proteomes" id="UP000243406"/>
    </source>
</evidence>
<dbReference type="Proteomes" id="UP000243406">
    <property type="component" value="Unassembled WGS sequence"/>
</dbReference>
<reference evidence="2" key="1">
    <citation type="submission" date="2017-02" db="EMBL/GenBank/DDBJ databases">
        <authorList>
            <person name="Varghese N."/>
            <person name="Submissions S."/>
        </authorList>
    </citation>
    <scope>NUCLEOTIDE SEQUENCE [LARGE SCALE GENOMIC DNA]</scope>
    <source>
        <strain evidence="2">ATCC 35199</strain>
    </source>
</reference>